<sequence>MDCPNKFYSNVKNVTYTEKYASRFCFAEVPDVPVSYVIT</sequence>
<dbReference type="AlphaFoldDB" id="A0A0V1G935"/>
<comment type="caution">
    <text evidence="1">The sequence shown here is derived from an EMBL/GenBank/DDBJ whole genome shotgun (WGS) entry which is preliminary data.</text>
</comment>
<evidence type="ECO:0000313" key="1">
    <source>
        <dbReference type="EMBL" id="KRY94661.1"/>
    </source>
</evidence>
<protein>
    <submittedName>
        <fullName evidence="1">Uncharacterized protein</fullName>
    </submittedName>
</protein>
<dbReference type="Proteomes" id="UP000055024">
    <property type="component" value="Unassembled WGS sequence"/>
</dbReference>
<reference evidence="1 2" key="1">
    <citation type="submission" date="2015-01" db="EMBL/GenBank/DDBJ databases">
        <title>Evolution of Trichinella species and genotypes.</title>
        <authorList>
            <person name="Korhonen P.K."/>
            <person name="Edoardo P."/>
            <person name="Giuseppe L.R."/>
            <person name="Gasser R.B."/>
        </authorList>
    </citation>
    <scope>NUCLEOTIDE SEQUENCE [LARGE SCALE GENOMIC DNA]</scope>
    <source>
        <strain evidence="1">ISS1029</strain>
    </source>
</reference>
<proteinExistence type="predicted"/>
<keyword evidence="2" id="KW-1185">Reference proteome</keyword>
<organism evidence="1 2">
    <name type="scientific">Trichinella zimbabwensis</name>
    <dbReference type="NCBI Taxonomy" id="268475"/>
    <lineage>
        <taxon>Eukaryota</taxon>
        <taxon>Metazoa</taxon>
        <taxon>Ecdysozoa</taxon>
        <taxon>Nematoda</taxon>
        <taxon>Enoplea</taxon>
        <taxon>Dorylaimia</taxon>
        <taxon>Trichinellida</taxon>
        <taxon>Trichinellidae</taxon>
        <taxon>Trichinella</taxon>
    </lineage>
</organism>
<evidence type="ECO:0000313" key="2">
    <source>
        <dbReference type="Proteomes" id="UP000055024"/>
    </source>
</evidence>
<accession>A0A0V1G935</accession>
<name>A0A0V1G935_9BILA</name>
<dbReference type="EMBL" id="JYDP01004719">
    <property type="protein sequence ID" value="KRY94661.1"/>
    <property type="molecule type" value="Genomic_DNA"/>
</dbReference>
<gene>
    <name evidence="1" type="ORF">T11_18175</name>
</gene>